<dbReference type="EMBL" id="HACG01039977">
    <property type="protein sequence ID" value="CEK86842.1"/>
    <property type="molecule type" value="Transcribed_RNA"/>
</dbReference>
<dbReference type="AlphaFoldDB" id="A0A0B7B1V1"/>
<protein>
    <submittedName>
        <fullName evidence="1">Uncharacterized protein</fullName>
    </submittedName>
</protein>
<accession>A0A0B7B1V1</accession>
<gene>
    <name evidence="1" type="primary">ORF155920</name>
    <name evidence="2" type="synonym">ORF155936</name>
</gene>
<sequence>MQNKSIIMRLDYNSVVNSGLIILTNQQVTTKQNTVSGKSHVYTWCLPSNPAFRAGNFMQDIHESDREQWLAKPEL</sequence>
<dbReference type="EMBL" id="HACG01039979">
    <property type="protein sequence ID" value="CEK86844.1"/>
    <property type="molecule type" value="Transcribed_RNA"/>
</dbReference>
<name>A0A0B7B1V1_9EUPU</name>
<reference evidence="1" key="1">
    <citation type="submission" date="2014-12" db="EMBL/GenBank/DDBJ databases">
        <title>Insight into the proteome of Arion vulgaris.</title>
        <authorList>
            <person name="Aradska J."/>
            <person name="Bulat T."/>
            <person name="Smidak R."/>
            <person name="Sarate P."/>
            <person name="Gangsoo J."/>
            <person name="Sialana F."/>
            <person name="Bilban M."/>
            <person name="Lubec G."/>
        </authorList>
    </citation>
    <scope>NUCLEOTIDE SEQUENCE</scope>
    <source>
        <tissue evidence="1">Skin</tissue>
    </source>
</reference>
<organism evidence="1">
    <name type="scientific">Arion vulgaris</name>
    <dbReference type="NCBI Taxonomy" id="1028688"/>
    <lineage>
        <taxon>Eukaryota</taxon>
        <taxon>Metazoa</taxon>
        <taxon>Spiralia</taxon>
        <taxon>Lophotrochozoa</taxon>
        <taxon>Mollusca</taxon>
        <taxon>Gastropoda</taxon>
        <taxon>Heterobranchia</taxon>
        <taxon>Euthyneura</taxon>
        <taxon>Panpulmonata</taxon>
        <taxon>Eupulmonata</taxon>
        <taxon>Stylommatophora</taxon>
        <taxon>Helicina</taxon>
        <taxon>Arionoidea</taxon>
        <taxon>Arionidae</taxon>
        <taxon>Arion</taxon>
    </lineage>
</organism>
<proteinExistence type="predicted"/>
<evidence type="ECO:0000313" key="2">
    <source>
        <dbReference type="EMBL" id="CEK86844.1"/>
    </source>
</evidence>
<evidence type="ECO:0000313" key="1">
    <source>
        <dbReference type="EMBL" id="CEK86842.1"/>
    </source>
</evidence>